<dbReference type="EMBL" id="JAGTJJ010000001">
    <property type="protein sequence ID" value="MDC3979701.1"/>
    <property type="molecule type" value="Genomic_DNA"/>
</dbReference>
<evidence type="ECO:0000313" key="2">
    <source>
        <dbReference type="Proteomes" id="UP001151081"/>
    </source>
</evidence>
<sequence>MNPLLRAVAIGVFALVLPSCSIMDPDDRQALRDRLAAMAPEDMVLLRRTVLNAKGLNYFQQRPSNDQVGRLFCREYADGQWGDWKEEKRWEVKDVIECLMTDGLAVTFILCKDKFLYTEMSKKKGDIMAQQIPGKDAECRFDFDWRYEPEKLPEEIWKEESISFDDVIDVLVSLPAPPPGFIAPELVPLLCPLGAGPGWGCPSDPATEGDPPPEGGG</sequence>
<dbReference type="RefSeq" id="WP_272417861.1">
    <property type="nucleotide sequence ID" value="NZ_JAGTJJ010000001.1"/>
</dbReference>
<evidence type="ECO:0000313" key="1">
    <source>
        <dbReference type="EMBL" id="MDC3979701.1"/>
    </source>
</evidence>
<proteinExistence type="predicted"/>
<accession>A0A9X4APV8</accession>
<dbReference type="Proteomes" id="UP001151081">
    <property type="component" value="Unassembled WGS sequence"/>
</dbReference>
<keyword evidence="2" id="KW-1185">Reference proteome</keyword>
<gene>
    <name evidence="1" type="ORF">KEG57_04260</name>
</gene>
<reference evidence="1 2" key="1">
    <citation type="submission" date="2021-04" db="EMBL/GenBank/DDBJ databases">
        <title>Genome analysis of Polyangium sp.</title>
        <authorList>
            <person name="Li Y."/>
            <person name="Wang J."/>
        </authorList>
    </citation>
    <scope>NUCLEOTIDE SEQUENCE [LARGE SCALE GENOMIC DNA]</scope>
    <source>
        <strain evidence="1 2">SDU14</strain>
    </source>
</reference>
<name>A0A9X4APV8_9BACT</name>
<comment type="caution">
    <text evidence="1">The sequence shown here is derived from an EMBL/GenBank/DDBJ whole genome shotgun (WGS) entry which is preliminary data.</text>
</comment>
<dbReference type="AlphaFoldDB" id="A0A9X4APV8"/>
<organism evidence="1 2">
    <name type="scientific">Polyangium jinanense</name>
    <dbReference type="NCBI Taxonomy" id="2829994"/>
    <lineage>
        <taxon>Bacteria</taxon>
        <taxon>Pseudomonadati</taxon>
        <taxon>Myxococcota</taxon>
        <taxon>Polyangia</taxon>
        <taxon>Polyangiales</taxon>
        <taxon>Polyangiaceae</taxon>
        <taxon>Polyangium</taxon>
    </lineage>
</organism>
<protein>
    <submittedName>
        <fullName evidence="1">Uncharacterized protein</fullName>
    </submittedName>
</protein>